<accession>A0ACC0CM55</accession>
<comment type="caution">
    <text evidence="1">The sequence shown here is derived from an EMBL/GenBank/DDBJ whole genome shotgun (WGS) entry which is preliminary data.</text>
</comment>
<keyword evidence="2" id="KW-1185">Reference proteome</keyword>
<proteinExistence type="predicted"/>
<dbReference type="Proteomes" id="UP001497680">
    <property type="component" value="Unassembled WGS sequence"/>
</dbReference>
<protein>
    <submittedName>
        <fullName evidence="1">Hemerythrin HHE cation binding domain-containing protein</fullName>
    </submittedName>
</protein>
<name>A0ACC0CM55_9PEZI</name>
<gene>
    <name evidence="1" type="ORF">F4821DRAFT_249154</name>
</gene>
<dbReference type="EMBL" id="MU394393">
    <property type="protein sequence ID" value="KAI6081542.1"/>
    <property type="molecule type" value="Genomic_DNA"/>
</dbReference>
<organism evidence="1 2">
    <name type="scientific">Hypoxylon rubiginosum</name>
    <dbReference type="NCBI Taxonomy" id="110542"/>
    <lineage>
        <taxon>Eukaryota</taxon>
        <taxon>Fungi</taxon>
        <taxon>Dikarya</taxon>
        <taxon>Ascomycota</taxon>
        <taxon>Pezizomycotina</taxon>
        <taxon>Sordariomycetes</taxon>
        <taxon>Xylariomycetidae</taxon>
        <taxon>Xylariales</taxon>
        <taxon>Hypoxylaceae</taxon>
        <taxon>Hypoxylon</taxon>
    </lineage>
</organism>
<evidence type="ECO:0000313" key="2">
    <source>
        <dbReference type="Proteomes" id="UP001497680"/>
    </source>
</evidence>
<evidence type="ECO:0000313" key="1">
    <source>
        <dbReference type="EMBL" id="KAI6081542.1"/>
    </source>
</evidence>
<sequence length="257" mass="29510">MANKVYADHPFQLLPTPTHQLRDDEKADEFINAATQMACAHNVMIRSLNAIYIQAPHIRAEQQQPFLQFTELWYRGVEHHHRTEDDIFFPVLEQMTGDKGIMQVNTKQHDAFLPDLEVFAGYVRRCLAGEAQYDGKELVRLIDRFGPALWQHLADEIPTFVALNKWGDTLKGFHARFAVEAQKTELELGILAGAVFLMATHDVDYEEGIHKNFPPIPAPVVWGLRNLAWWAHRDWWAFAPCDRSGKMRPLDIPSSKV</sequence>
<reference evidence="1 2" key="1">
    <citation type="journal article" date="2022" name="New Phytol.">
        <title>Ecological generalism drives hyperdiversity of secondary metabolite gene clusters in xylarialean endophytes.</title>
        <authorList>
            <person name="Franco M.E.E."/>
            <person name="Wisecaver J.H."/>
            <person name="Arnold A.E."/>
            <person name="Ju Y.M."/>
            <person name="Slot J.C."/>
            <person name="Ahrendt S."/>
            <person name="Moore L.P."/>
            <person name="Eastman K.E."/>
            <person name="Scott K."/>
            <person name="Konkel Z."/>
            <person name="Mondo S.J."/>
            <person name="Kuo A."/>
            <person name="Hayes R.D."/>
            <person name="Haridas S."/>
            <person name="Andreopoulos B."/>
            <person name="Riley R."/>
            <person name="LaButti K."/>
            <person name="Pangilinan J."/>
            <person name="Lipzen A."/>
            <person name="Amirebrahimi M."/>
            <person name="Yan J."/>
            <person name="Adam C."/>
            <person name="Keymanesh K."/>
            <person name="Ng V."/>
            <person name="Louie K."/>
            <person name="Northen T."/>
            <person name="Drula E."/>
            <person name="Henrissat B."/>
            <person name="Hsieh H.M."/>
            <person name="Youens-Clark K."/>
            <person name="Lutzoni F."/>
            <person name="Miadlikowska J."/>
            <person name="Eastwood D.C."/>
            <person name="Hamelin R.C."/>
            <person name="Grigoriev I.V."/>
            <person name="U'Ren J.M."/>
        </authorList>
    </citation>
    <scope>NUCLEOTIDE SEQUENCE [LARGE SCALE GENOMIC DNA]</scope>
    <source>
        <strain evidence="1 2">ER1909</strain>
    </source>
</reference>